<dbReference type="Proteomes" id="UP001310387">
    <property type="component" value="Unassembled WGS sequence"/>
</dbReference>
<dbReference type="InterPro" id="IPR034641">
    <property type="entry name" value="RGL11"/>
</dbReference>
<evidence type="ECO:0000313" key="5">
    <source>
        <dbReference type="Proteomes" id="UP001310387"/>
    </source>
</evidence>
<dbReference type="EMBL" id="JBAGLP010000118">
    <property type="protein sequence ID" value="MEG3616082.1"/>
    <property type="molecule type" value="Genomic_DNA"/>
</dbReference>
<evidence type="ECO:0000259" key="3">
    <source>
        <dbReference type="Pfam" id="PF21348"/>
    </source>
</evidence>
<dbReference type="CDD" id="cd10318">
    <property type="entry name" value="RGL11"/>
    <property type="match status" value="1"/>
</dbReference>
<feature type="domain" description="Rhamnogalacturonan lyase family 11 C-terminal" evidence="3">
    <location>
        <begin position="137"/>
        <end position="250"/>
    </location>
</feature>
<reference evidence="4" key="2">
    <citation type="submission" date="2024-02" db="EMBL/GenBank/DDBJ databases">
        <authorList>
            <person name="Prathaban M."/>
            <person name="Mythili R."/>
            <person name="Sharmila Devi N."/>
            <person name="Sobanaa M."/>
            <person name="Prathiviraj R."/>
            <person name="Selvin J."/>
        </authorList>
    </citation>
    <scope>NUCLEOTIDE SEQUENCE</scope>
    <source>
        <strain evidence="4">MP1014</strain>
    </source>
</reference>
<comment type="caution">
    <text evidence="4">The sequence shown here is derived from an EMBL/GenBank/DDBJ whole genome shotgun (WGS) entry which is preliminary data.</text>
</comment>
<dbReference type="Pfam" id="PF18370">
    <property type="entry name" value="RGI_lyase"/>
    <property type="match status" value="1"/>
</dbReference>
<protein>
    <submittedName>
        <fullName evidence="4">Rhamnogalacturonan lyase</fullName>
    </submittedName>
</protein>
<evidence type="ECO:0000313" key="4">
    <source>
        <dbReference type="EMBL" id="MEG3616082.1"/>
    </source>
</evidence>
<accession>A0ABU7Z9M6</accession>
<feature type="domain" description="Rhamnogalacturonan I lyase beta-sheet" evidence="2">
    <location>
        <begin position="40"/>
        <end position="132"/>
    </location>
</feature>
<dbReference type="Pfam" id="PF21348">
    <property type="entry name" value="RGL11_C"/>
    <property type="match status" value="2"/>
</dbReference>
<dbReference type="InterPro" id="IPR049366">
    <property type="entry name" value="RGL11_C"/>
</dbReference>
<organism evidence="4 5">
    <name type="scientific">Isoptericola haloaureus</name>
    <dbReference type="NCBI Taxonomy" id="1542902"/>
    <lineage>
        <taxon>Bacteria</taxon>
        <taxon>Bacillati</taxon>
        <taxon>Actinomycetota</taxon>
        <taxon>Actinomycetes</taxon>
        <taxon>Micrococcales</taxon>
        <taxon>Promicromonosporaceae</taxon>
        <taxon>Isoptericola</taxon>
    </lineage>
</organism>
<dbReference type="InterPro" id="IPR028994">
    <property type="entry name" value="Integrin_alpha_N"/>
</dbReference>
<feature type="signal peptide" evidence="1">
    <location>
        <begin position="1"/>
        <end position="33"/>
    </location>
</feature>
<evidence type="ECO:0000256" key="1">
    <source>
        <dbReference type="SAM" id="SignalP"/>
    </source>
</evidence>
<keyword evidence="1" id="KW-0732">Signal</keyword>
<dbReference type="PANTHER" id="PTHR43118">
    <property type="entry name" value="RHAMNOGALACTURONAN LYASE (EUROFUNG)"/>
    <property type="match status" value="1"/>
</dbReference>
<proteinExistence type="predicted"/>
<dbReference type="Gene3D" id="2.60.40.10">
    <property type="entry name" value="Immunoglobulins"/>
    <property type="match status" value="1"/>
</dbReference>
<keyword evidence="4" id="KW-0456">Lyase</keyword>
<feature type="chain" id="PRO_5046827376" evidence="1">
    <location>
        <begin position="34"/>
        <end position="787"/>
    </location>
</feature>
<dbReference type="PROSITE" id="PS51257">
    <property type="entry name" value="PROKAR_LIPOPROTEIN"/>
    <property type="match status" value="1"/>
</dbReference>
<dbReference type="InterPro" id="IPR013783">
    <property type="entry name" value="Ig-like_fold"/>
</dbReference>
<keyword evidence="5" id="KW-1185">Reference proteome</keyword>
<sequence>MRRRRTTWLAASAAACSLIVPTAAATAVPPSHAGPDDTVQLEALDRGLVAVTIDDGVYLGWRLLGSEVTGATSDGMTGADFAVYRDGDRIATVTDSTNYLDTAGTPDSRYRVVPVVDGTEQRRDRSAVVTPWAQDHRAIAMNKPDDGVTPVGEEYTYSANDLSVADLDGDDELELVVQWDPSNAKDVSQKGYTGNTYLDAYEMDGTQLWRIDLGVNIRSGAHYTQFPVYDFDGDGRAEVMVKTAPGTKVTRYTPSGQVKDTRHVQIPADDVAAGITHDDDYRMSADDYLEHVVDMFAGWTENPEVSSGQWPATLKEAFADAMPGIDDPTSENYLPDYGYPLSAADARATAEYFVDVYAPARSGRNDLRTFEGFVVSGPEYLSVFDGKSGKPLETVDYTPARYDDGLRWGDYAMSRIEPGNRVDRFLAGVSYLDGEHPSAVFARGYYTRTTLVAYDWDGRELTQRWNVDSGWTPMDNPFNDGPHGTPGTDPEFGRITTQGQHSMSSADLDGDGKQEILYGAAAIDHDGSLLWNATAEMPPESANPGAEAGLGHGDAMHVTDILPERPGLEAFMVHEGGPWAPFGTSLLDAATGEVIEGVYSGRDTGRGMIGDVRPDVPGIEMWSSMPGGTDASGLLDSDWNTLSASTPGTNQSVRWAADGSTQVFDYDRLSNDVREWEPKIVDWASGSERVLEGTLTNNDTKGNAGLIADVLGDWREEILVRSADSSEIRLYTSTEVTDTKMYTLLHDPQYRAEVARQQTAYNQPSYPGFYLASDTDYTEVPLPPNAG</sequence>
<dbReference type="SUPFAM" id="SSF69318">
    <property type="entry name" value="Integrin alpha N-terminal domain"/>
    <property type="match status" value="1"/>
</dbReference>
<evidence type="ECO:0000259" key="2">
    <source>
        <dbReference type="Pfam" id="PF18370"/>
    </source>
</evidence>
<dbReference type="GO" id="GO:0016829">
    <property type="term" value="F:lyase activity"/>
    <property type="evidence" value="ECO:0007669"/>
    <property type="project" value="UniProtKB-KW"/>
</dbReference>
<dbReference type="RefSeq" id="WP_332902600.1">
    <property type="nucleotide sequence ID" value="NZ_JBAGLP010000118.1"/>
</dbReference>
<gene>
    <name evidence="4" type="ORF">V5O49_13185</name>
</gene>
<name>A0ABU7Z9M6_9MICO</name>
<feature type="domain" description="Rhamnogalacturonan lyase family 11 C-terminal" evidence="3">
    <location>
        <begin position="364"/>
        <end position="778"/>
    </location>
</feature>
<dbReference type="PANTHER" id="PTHR43118:SF1">
    <property type="entry name" value="RHAMNOGALACTURONAN LYASE (EUROFUNG)"/>
    <property type="match status" value="1"/>
</dbReference>
<reference evidence="4" key="1">
    <citation type="journal article" date="2024" name="Antonie Van Leeuwenhoek">
        <title>Isoptericola haloaureus sp. nov., a dimorphic actinobacterium isolated from mangrove sediments of southeast India, implicating biosaline agricultural significance through nitrogen fixation and salt tolerance genes.</title>
        <authorList>
            <person name="Prathaban M."/>
            <person name="Prathiviraj R."/>
            <person name="Ravichandran M."/>
            <person name="Natarajan S.D."/>
            <person name="Sobanaa M."/>
            <person name="Hari Krishna Kumar S."/>
            <person name="Chandrasekar V."/>
            <person name="Selvin J."/>
        </authorList>
    </citation>
    <scope>NUCLEOTIDE SEQUENCE</scope>
    <source>
        <strain evidence="4">MP1014</strain>
    </source>
</reference>
<dbReference type="InterPro" id="IPR041624">
    <property type="entry name" value="RGI_lyase"/>
</dbReference>